<evidence type="ECO:0000313" key="2">
    <source>
        <dbReference type="Proteomes" id="UP000262825"/>
    </source>
</evidence>
<dbReference type="EMBL" id="UFAJ01000020">
    <property type="protein sequence ID" value="SSD58517.1"/>
    <property type="molecule type" value="Genomic_DNA"/>
</dbReference>
<dbReference type="Proteomes" id="UP000262825">
    <property type="component" value="Unassembled WGS sequence"/>
</dbReference>
<reference evidence="2" key="1">
    <citation type="submission" date="2018-06" db="EMBL/GenBank/DDBJ databases">
        <authorList>
            <person name="Guldener U."/>
        </authorList>
    </citation>
    <scope>NUCLEOTIDE SEQUENCE [LARGE SCALE GENOMIC DNA]</scope>
    <source>
        <strain evidence="2">UTAD17</strain>
    </source>
</reference>
<evidence type="ECO:0000313" key="1">
    <source>
        <dbReference type="EMBL" id="SSD58517.1"/>
    </source>
</evidence>
<dbReference type="VEuPathDB" id="FungiDB:SCODWIG_00278"/>
<dbReference type="PANTHER" id="PTHR10285">
    <property type="entry name" value="URIDINE KINASE"/>
    <property type="match status" value="1"/>
</dbReference>
<gene>
    <name evidence="1" type="ORF">SCODWIG_00278</name>
</gene>
<sequence>MSISTCITDYIDKNYKSYITKNNTNNSPYSPFFVYISGPQGSGKSYTTHKLHAYYTARNINVIAVSIDDFYLNHREQMVLNEQSDNPLINQGRGLPGTHDLKKLRDFMHQCMCYNTTTSMVHVPQYDKSKYNGEGDRIDDILVMRPGSDTLQVKTNGVVLYDTLDMVLIEGWFIGYEPVRRENIVNDKYMVEINENLRQYSDILWDNPKLFSDNVNEACIIVFKTNSDIVSTVEKWRIQQEHDLKLKNGGAGQLPMIIRQN</sequence>
<name>A0A376B1H1_9ASCO</name>
<protein>
    <recommendedName>
        <fullName evidence="3">ATP-dependent kinase TDA10</fullName>
    </recommendedName>
</protein>
<keyword evidence="2" id="KW-1185">Reference proteome</keyword>
<dbReference type="SUPFAM" id="SSF52540">
    <property type="entry name" value="P-loop containing nucleoside triphosphate hydrolases"/>
    <property type="match status" value="1"/>
</dbReference>
<proteinExistence type="predicted"/>
<dbReference type="InterPro" id="IPR027417">
    <property type="entry name" value="P-loop_NTPase"/>
</dbReference>
<dbReference type="Gene3D" id="3.40.50.300">
    <property type="entry name" value="P-loop containing nucleotide triphosphate hydrolases"/>
    <property type="match status" value="1"/>
</dbReference>
<accession>A0A376B1H1</accession>
<organism evidence="1 2">
    <name type="scientific">Saccharomycodes ludwigii</name>
    <dbReference type="NCBI Taxonomy" id="36035"/>
    <lineage>
        <taxon>Eukaryota</taxon>
        <taxon>Fungi</taxon>
        <taxon>Dikarya</taxon>
        <taxon>Ascomycota</taxon>
        <taxon>Saccharomycotina</taxon>
        <taxon>Saccharomycetes</taxon>
        <taxon>Saccharomycodales</taxon>
        <taxon>Saccharomycodaceae</taxon>
        <taxon>Saccharomycodes</taxon>
    </lineage>
</organism>
<dbReference type="AlphaFoldDB" id="A0A376B1H1"/>
<evidence type="ECO:0008006" key="3">
    <source>
        <dbReference type="Google" id="ProtNLM"/>
    </source>
</evidence>